<gene>
    <name evidence="2" type="ORF">LPLAT_LOCUS7884</name>
</gene>
<dbReference type="Proteomes" id="UP001497644">
    <property type="component" value="Chromosome 3"/>
</dbReference>
<feature type="compositionally biased region" description="Polar residues" evidence="1">
    <location>
        <begin position="1"/>
        <end position="15"/>
    </location>
</feature>
<keyword evidence="3" id="KW-1185">Reference proteome</keyword>
<proteinExistence type="predicted"/>
<sequence>MPGAVTSPQLTTDGEQSGERRRVVNGNDGNPKYRLWPRSRDERSSWALLGKSGSTSKRTPVYIRDIRNGYIYRDTCSLAVSRGLSSFVRRPISDGTLVAAVETVVDLPLIRRDRAGNKGRELACRRGARRL</sequence>
<dbReference type="EMBL" id="OZ034826">
    <property type="protein sequence ID" value="CAL1681981.1"/>
    <property type="molecule type" value="Genomic_DNA"/>
</dbReference>
<evidence type="ECO:0000256" key="1">
    <source>
        <dbReference type="SAM" id="MobiDB-lite"/>
    </source>
</evidence>
<reference evidence="2" key="1">
    <citation type="submission" date="2024-04" db="EMBL/GenBank/DDBJ databases">
        <authorList>
            <consortium name="Molecular Ecology Group"/>
        </authorList>
    </citation>
    <scope>NUCLEOTIDE SEQUENCE</scope>
</reference>
<dbReference type="AlphaFoldDB" id="A0AAV2NNI7"/>
<name>A0AAV2NNI7_9HYME</name>
<protein>
    <submittedName>
        <fullName evidence="2">Uncharacterized protein</fullName>
    </submittedName>
</protein>
<feature type="region of interest" description="Disordered" evidence="1">
    <location>
        <begin position="1"/>
        <end position="36"/>
    </location>
</feature>
<accession>A0AAV2NNI7</accession>
<evidence type="ECO:0000313" key="2">
    <source>
        <dbReference type="EMBL" id="CAL1681981.1"/>
    </source>
</evidence>
<evidence type="ECO:0000313" key="3">
    <source>
        <dbReference type="Proteomes" id="UP001497644"/>
    </source>
</evidence>
<organism evidence="2 3">
    <name type="scientific">Lasius platythorax</name>
    <dbReference type="NCBI Taxonomy" id="488582"/>
    <lineage>
        <taxon>Eukaryota</taxon>
        <taxon>Metazoa</taxon>
        <taxon>Ecdysozoa</taxon>
        <taxon>Arthropoda</taxon>
        <taxon>Hexapoda</taxon>
        <taxon>Insecta</taxon>
        <taxon>Pterygota</taxon>
        <taxon>Neoptera</taxon>
        <taxon>Endopterygota</taxon>
        <taxon>Hymenoptera</taxon>
        <taxon>Apocrita</taxon>
        <taxon>Aculeata</taxon>
        <taxon>Formicoidea</taxon>
        <taxon>Formicidae</taxon>
        <taxon>Formicinae</taxon>
        <taxon>Lasius</taxon>
        <taxon>Lasius</taxon>
    </lineage>
</organism>